<dbReference type="GO" id="GO:0016874">
    <property type="term" value="F:ligase activity"/>
    <property type="evidence" value="ECO:0007669"/>
    <property type="project" value="UniProtKB-KW"/>
</dbReference>
<dbReference type="Pfam" id="PF03133">
    <property type="entry name" value="TTL"/>
    <property type="match status" value="1"/>
</dbReference>
<reference evidence="3 4" key="1">
    <citation type="submission" date="2014-06" db="EMBL/GenBank/DDBJ databases">
        <authorList>
            <person name="Swart Estienne"/>
        </authorList>
    </citation>
    <scope>NUCLEOTIDE SEQUENCE [LARGE SCALE GENOMIC DNA]</scope>
    <source>
        <strain evidence="3 4">130c</strain>
    </source>
</reference>
<evidence type="ECO:0000256" key="2">
    <source>
        <dbReference type="SAM" id="MobiDB-lite"/>
    </source>
</evidence>
<dbReference type="Gene3D" id="3.30.470.20">
    <property type="entry name" value="ATP-grasp fold, B domain"/>
    <property type="match status" value="1"/>
</dbReference>
<dbReference type="PANTHER" id="PTHR46069:SF1">
    <property type="entry name" value="CHROMOSOME UNDETERMINED SCAFFOLD_125, WHOLE GENOME SHOTGUN SEQUENCE"/>
    <property type="match status" value="1"/>
</dbReference>
<gene>
    <name evidence="3" type="primary">Contig15619.g16644</name>
    <name evidence="3" type="ORF">STYLEM_10454</name>
</gene>
<feature type="region of interest" description="Disordered" evidence="2">
    <location>
        <begin position="1289"/>
        <end position="1309"/>
    </location>
</feature>
<keyword evidence="1" id="KW-0175">Coiled coil</keyword>
<keyword evidence="4" id="KW-1185">Reference proteome</keyword>
<feature type="region of interest" description="Disordered" evidence="2">
    <location>
        <begin position="900"/>
        <end position="925"/>
    </location>
</feature>
<keyword evidence="3" id="KW-0436">Ligase</keyword>
<evidence type="ECO:0000313" key="4">
    <source>
        <dbReference type="Proteomes" id="UP000039865"/>
    </source>
</evidence>
<evidence type="ECO:0000313" key="3">
    <source>
        <dbReference type="EMBL" id="CDW81438.1"/>
    </source>
</evidence>
<organism evidence="3 4">
    <name type="scientific">Stylonychia lemnae</name>
    <name type="common">Ciliate</name>
    <dbReference type="NCBI Taxonomy" id="5949"/>
    <lineage>
        <taxon>Eukaryota</taxon>
        <taxon>Sar</taxon>
        <taxon>Alveolata</taxon>
        <taxon>Ciliophora</taxon>
        <taxon>Intramacronucleata</taxon>
        <taxon>Spirotrichea</taxon>
        <taxon>Stichotrichia</taxon>
        <taxon>Sporadotrichida</taxon>
        <taxon>Oxytrichidae</taxon>
        <taxon>Stylonychinae</taxon>
        <taxon>Stylonychia</taxon>
    </lineage>
</organism>
<dbReference type="SUPFAM" id="SSF56059">
    <property type="entry name" value="Glutathione synthetase ATP-binding domain-like"/>
    <property type="match status" value="1"/>
</dbReference>
<dbReference type="PANTHER" id="PTHR46069">
    <property type="entry name" value="TUBULIN TYROSINE LIGASE"/>
    <property type="match status" value="1"/>
</dbReference>
<dbReference type="Proteomes" id="UP000039865">
    <property type="component" value="Unassembled WGS sequence"/>
</dbReference>
<feature type="compositionally biased region" description="Polar residues" evidence="2">
    <location>
        <begin position="900"/>
        <end position="910"/>
    </location>
</feature>
<feature type="region of interest" description="Disordered" evidence="2">
    <location>
        <begin position="955"/>
        <end position="988"/>
    </location>
</feature>
<feature type="compositionally biased region" description="Acidic residues" evidence="2">
    <location>
        <begin position="955"/>
        <end position="970"/>
    </location>
</feature>
<dbReference type="PROSITE" id="PS51221">
    <property type="entry name" value="TTL"/>
    <property type="match status" value="1"/>
</dbReference>
<evidence type="ECO:0000256" key="1">
    <source>
        <dbReference type="SAM" id="Coils"/>
    </source>
</evidence>
<dbReference type="InterPro" id="IPR004344">
    <property type="entry name" value="TTL/TTLL_fam"/>
</dbReference>
<proteinExistence type="predicted"/>
<feature type="compositionally biased region" description="Basic and acidic residues" evidence="2">
    <location>
        <begin position="1296"/>
        <end position="1309"/>
    </location>
</feature>
<feature type="coiled-coil region" evidence="1">
    <location>
        <begin position="550"/>
        <end position="577"/>
    </location>
</feature>
<sequence>MGVASSFSDSRNQNEVKQTLSNAGSSKEIFGVRRNSKIPTIQKGVEPKSRQSYINVSNQYQFHEGSYETYKTSFQIDHINKLNQKTIDANHEHENDSPGTNNKSLSQNTKHNFLNNQSIRNSNGPQQQNHKIAHDIHNYKTYNHYRHYDVLFDMVKPVIVVNSAAKPNEPPQKQQIFDYEMQIYQKMLDYKRQHYLVGTNTNLQQNIQDRMRDSQIKVQNNNEFMKKPEDIIKLIGVNSQDDQSSFVKIPELVKVEGQRIQPNQNINVQDKSYFSQNISPKNLPQINITQNLQQFERELIQSERQQLKSDPKNQSQKTIKIKNDQNEDQNENEVIYMEYDVNSQDRLKEHNIYRAGQTYFGVGKHKSFTKDLYNLEPNSPINQVASNTQKKFELSPQELAKYKFSIPGPQNHLLAEFENDGSYQVASKRSMQIRQQSFGMTQNFADFNLAKQNLNILGDQGMSTDKILQAQSSNQKNYHMPRQGGHLVKRSLHSKAFAGILGPGGAGGANFMNQIKKGQLQHLYQSRDLMGFLEIQKMTMPTKDQAQFTNANQMHQVHQLQQQYLNEQNQINGLLASIQNTQQKYKQFQNGSPQQIQQQQINFIGPQTYQLKKHQYQIHQRSMQMSSMEEQAAAANPTYLPMNPNFLKFVVLAGNNSKLIKDAMLRRSHKWIEAVASDPYFHFKWQPVSYGIKFEQVSTQISANMHPCSKQLVNHFEFHSHLTEKSKLFKNLTQYSIKLKENVFDYIPLTYFVEIDIGNPKYYAKAIMPFMNSFYALEDIKKKTIKYYLKIEEMRGDDQNQTTQDAGSEDPYDEQFIFKHFYNNKRLLIKQHLKEEKESKEKTLKKYFFRYTMPFCHFSGHNLWLLKPTKLNRGRGIHVYNNLGMLKSLIHKYCEGFQKSSNAPQKNPQQKAIEPASNEGLSPGTKAESTLIMSRMRSSEPEDVDRLKDQLQLDESQEMDQEEDEIEEQDSPQSPQTKKHDLEPNPNVTNMESYFQLKKTSSNKTANQFKLKHNSFILQKYIERPLLIHQRKFDIRVWVFINYDFSCYIFKEGYLRTSSSEFSIDPNNPDDQYVHLTNNAIQKYSENYGNFEDGNQMSYDQFQEYLDMSNYKLDVKNDLVHRMKQLIVRSIFATKSILDPQKRKSCFELFGYDFIIDEDLNLWLIEVNTNPCIEESSSILKIYLPRMIDDMLKLSVDQFYQDFNPKQNLINSGNQNEIGTIDESLEEQKYFFPVPGYEDEENMWELMCNIKDKKSRQEAKAQFFQPIQINSKYAFQIRDRQFKVKKYTQQEVNKNNSEDQKLSELDNSQ</sequence>
<accession>A0A078AKV3</accession>
<dbReference type="OrthoDB" id="18862at2759"/>
<feature type="region of interest" description="Disordered" evidence="2">
    <location>
        <begin position="1"/>
        <end position="22"/>
    </location>
</feature>
<feature type="region of interest" description="Disordered" evidence="2">
    <location>
        <begin position="304"/>
        <end position="326"/>
    </location>
</feature>
<name>A0A078AKV3_STYLE</name>
<dbReference type="EMBL" id="CCKQ01009938">
    <property type="protein sequence ID" value="CDW81438.1"/>
    <property type="molecule type" value="Genomic_DNA"/>
</dbReference>
<protein>
    <submittedName>
        <fullName evidence="3">Tubulin-tyrosine ligase family protein</fullName>
    </submittedName>
</protein>
<dbReference type="InParanoid" id="A0A078AKV3"/>